<protein>
    <recommendedName>
        <fullName evidence="2">GATA zinc finger domain-containing protein 1</fullName>
    </recommendedName>
</protein>
<evidence type="ECO:0000256" key="7">
    <source>
        <dbReference type="PROSITE-ProRule" id="PRU00094"/>
    </source>
</evidence>
<reference evidence="10" key="1">
    <citation type="journal article" date="2022" name="J. Hered.">
        <title>A De Novo Chromosome-Level Genome Assembly of the White-Tailed Deer, Odocoileus Virginianus.</title>
        <authorList>
            <person name="London E.W."/>
            <person name="Roca A.L."/>
            <person name="Novakofski J.E."/>
            <person name="Mateus-Pinilla N.E."/>
        </authorList>
    </citation>
    <scope>NUCLEOTIDE SEQUENCE [LARGE SCALE GENOMIC DNA]</scope>
</reference>
<feature type="domain" description="GATA-type" evidence="9">
    <location>
        <begin position="9"/>
        <end position="33"/>
    </location>
</feature>
<dbReference type="InterPro" id="IPR043151">
    <property type="entry name" value="BAH_sf"/>
</dbReference>
<feature type="compositionally biased region" description="Low complexity" evidence="8">
    <location>
        <begin position="68"/>
        <end position="77"/>
    </location>
</feature>
<evidence type="ECO:0000256" key="3">
    <source>
        <dbReference type="ARBA" id="ARBA00022723"/>
    </source>
</evidence>
<keyword evidence="4 7" id="KW-0863">Zinc-finger</keyword>
<dbReference type="InterPro" id="IPR039050">
    <property type="entry name" value="GATAD1"/>
</dbReference>
<keyword evidence="6" id="KW-0539">Nucleus</keyword>
<reference evidence="11" key="2">
    <citation type="submission" date="2025-08" db="UniProtKB">
        <authorList>
            <consortium name="RefSeq"/>
        </authorList>
    </citation>
    <scope>IDENTIFICATION</scope>
    <source>
        <tissue evidence="11">Tongue muscle</tissue>
    </source>
</reference>
<keyword evidence="10" id="KW-1185">Reference proteome</keyword>
<accession>A0ABM4IJ01</accession>
<feature type="region of interest" description="Disordered" evidence="8">
    <location>
        <begin position="68"/>
        <end position="90"/>
    </location>
</feature>
<dbReference type="PANTHER" id="PTHR13340:SF2">
    <property type="entry name" value="GATA ZINC FINGER DOMAIN-CONTAINING PROTEIN 1"/>
    <property type="match status" value="1"/>
</dbReference>
<evidence type="ECO:0000256" key="8">
    <source>
        <dbReference type="SAM" id="MobiDB-lite"/>
    </source>
</evidence>
<keyword evidence="5" id="KW-0862">Zinc</keyword>
<evidence type="ECO:0000259" key="9">
    <source>
        <dbReference type="PROSITE" id="PS50114"/>
    </source>
</evidence>
<dbReference type="InterPro" id="IPR000679">
    <property type="entry name" value="Znf_GATA"/>
</dbReference>
<keyword evidence="3" id="KW-0479">Metal-binding</keyword>
<dbReference type="Proteomes" id="UP001652640">
    <property type="component" value="Chromosome 1"/>
</dbReference>
<evidence type="ECO:0000256" key="2">
    <source>
        <dbReference type="ARBA" id="ARBA00014943"/>
    </source>
</evidence>
<evidence type="ECO:0000256" key="6">
    <source>
        <dbReference type="ARBA" id="ARBA00023242"/>
    </source>
</evidence>
<dbReference type="PROSITE" id="PS50114">
    <property type="entry name" value="GATA_ZN_FINGER_2"/>
    <property type="match status" value="1"/>
</dbReference>
<comment type="subcellular location">
    <subcellularLocation>
        <location evidence="1">Nucleus</location>
    </subcellularLocation>
</comment>
<dbReference type="Gene3D" id="2.30.30.490">
    <property type="match status" value="1"/>
</dbReference>
<name>A0ABM4IJ01_ODOVR</name>
<dbReference type="GeneID" id="110142797"/>
<proteinExistence type="predicted"/>
<dbReference type="SUPFAM" id="SSF57716">
    <property type="entry name" value="Glucocorticoid receptor-like (DNA-binding domain)"/>
    <property type="match status" value="1"/>
</dbReference>
<sequence length="231" mass="23973">MPLGLKPTCSVCKTTSSSMWKKGAQGEILCHLCTGRGGAGGGGSCPGAAGGAGGGGGGGGGGGFGATTFASTSAAPPQSNGGGGGKQPIKAPESVSTIITAESIFYKGVYYQIGDVVSVIDEQDGKPYYAQIRGFIQDQYCEKSAALTWLIPTLASPRDQFDPASYIVGPEEDLPRKMEYLEFVCHAPSEYFKSRSSPFPTVPTRPEKGYIWTHVGPTPAITIKETVANHL</sequence>
<evidence type="ECO:0000313" key="10">
    <source>
        <dbReference type="Proteomes" id="UP001652640"/>
    </source>
</evidence>
<evidence type="ECO:0000313" key="11">
    <source>
        <dbReference type="RefSeq" id="XP_070327793.1"/>
    </source>
</evidence>
<evidence type="ECO:0000256" key="1">
    <source>
        <dbReference type="ARBA" id="ARBA00004123"/>
    </source>
</evidence>
<evidence type="ECO:0000256" key="4">
    <source>
        <dbReference type="ARBA" id="ARBA00022771"/>
    </source>
</evidence>
<dbReference type="PANTHER" id="PTHR13340">
    <property type="entry name" value="GATA ZINC FINGER DOMAIN-CONTAINING"/>
    <property type="match status" value="1"/>
</dbReference>
<evidence type="ECO:0000256" key="5">
    <source>
        <dbReference type="ARBA" id="ARBA00022833"/>
    </source>
</evidence>
<organism evidence="10 11">
    <name type="scientific">Odocoileus virginianus</name>
    <name type="common">White-tailed deer</name>
    <dbReference type="NCBI Taxonomy" id="9874"/>
    <lineage>
        <taxon>Eukaryota</taxon>
        <taxon>Metazoa</taxon>
        <taxon>Chordata</taxon>
        <taxon>Craniata</taxon>
        <taxon>Vertebrata</taxon>
        <taxon>Euteleostomi</taxon>
        <taxon>Mammalia</taxon>
        <taxon>Eutheria</taxon>
        <taxon>Laurasiatheria</taxon>
        <taxon>Artiodactyla</taxon>
        <taxon>Ruminantia</taxon>
        <taxon>Pecora</taxon>
        <taxon>Cervidae</taxon>
        <taxon>Odocoileinae</taxon>
        <taxon>Odocoileus</taxon>
    </lineage>
</organism>
<gene>
    <name evidence="11" type="primary">GATAD1</name>
</gene>
<dbReference type="RefSeq" id="XP_070327793.1">
    <property type="nucleotide sequence ID" value="XM_070471692.1"/>
</dbReference>